<keyword evidence="2" id="KW-1185">Reference proteome</keyword>
<organism evidence="1 2">
    <name type="scientific">Acidicapsa dinghuensis</name>
    <dbReference type="NCBI Taxonomy" id="2218256"/>
    <lineage>
        <taxon>Bacteria</taxon>
        <taxon>Pseudomonadati</taxon>
        <taxon>Acidobacteriota</taxon>
        <taxon>Terriglobia</taxon>
        <taxon>Terriglobales</taxon>
        <taxon>Acidobacteriaceae</taxon>
        <taxon>Acidicapsa</taxon>
    </lineage>
</organism>
<proteinExistence type="predicted"/>
<sequence>MGFAFTAGEEDAVEATVGDGAGVEDGETSCALTGGDDVADAVPGEAGAKLGELVGGVATAEEVEDAFEGGAGERAEGGGAADDAVEIVYGNFGGGFEG</sequence>
<evidence type="ECO:0000313" key="1">
    <source>
        <dbReference type="EMBL" id="MFC5863760.1"/>
    </source>
</evidence>
<name>A0ABW1EIE4_9BACT</name>
<evidence type="ECO:0000313" key="2">
    <source>
        <dbReference type="Proteomes" id="UP001596091"/>
    </source>
</evidence>
<dbReference type="Proteomes" id="UP001596091">
    <property type="component" value="Unassembled WGS sequence"/>
</dbReference>
<gene>
    <name evidence="1" type="ORF">ACFPT7_15740</name>
</gene>
<dbReference type="EMBL" id="JBHSPH010000006">
    <property type="protein sequence ID" value="MFC5863760.1"/>
    <property type="molecule type" value="Genomic_DNA"/>
</dbReference>
<accession>A0ABW1EIE4</accession>
<protein>
    <submittedName>
        <fullName evidence="1">Uncharacterized protein</fullName>
    </submittedName>
</protein>
<reference evidence="2" key="1">
    <citation type="journal article" date="2019" name="Int. J. Syst. Evol. Microbiol.">
        <title>The Global Catalogue of Microorganisms (GCM) 10K type strain sequencing project: providing services to taxonomists for standard genome sequencing and annotation.</title>
        <authorList>
            <consortium name="The Broad Institute Genomics Platform"/>
            <consortium name="The Broad Institute Genome Sequencing Center for Infectious Disease"/>
            <person name="Wu L."/>
            <person name="Ma J."/>
        </authorList>
    </citation>
    <scope>NUCLEOTIDE SEQUENCE [LARGE SCALE GENOMIC DNA]</scope>
    <source>
        <strain evidence="2">JCM 4087</strain>
    </source>
</reference>
<dbReference type="RefSeq" id="WP_377819765.1">
    <property type="nucleotide sequence ID" value="NZ_JBHSPH010000006.1"/>
</dbReference>
<comment type="caution">
    <text evidence="1">The sequence shown here is derived from an EMBL/GenBank/DDBJ whole genome shotgun (WGS) entry which is preliminary data.</text>
</comment>